<dbReference type="CDD" id="cd00056">
    <property type="entry name" value="ENDO3c"/>
    <property type="match status" value="1"/>
</dbReference>
<gene>
    <name evidence="7" type="ORF">CGZ91_06835</name>
</gene>
<dbReference type="GO" id="GO:0006307">
    <property type="term" value="P:DNA alkylation repair"/>
    <property type="evidence" value="ECO:0007669"/>
    <property type="project" value="TreeGrafter"/>
</dbReference>
<keyword evidence="3" id="KW-0227">DNA damage</keyword>
<organism evidence="7 8">
    <name type="scientific">Parenemella sanctibonifatiensis</name>
    <dbReference type="NCBI Taxonomy" id="2016505"/>
    <lineage>
        <taxon>Bacteria</taxon>
        <taxon>Bacillati</taxon>
        <taxon>Actinomycetota</taxon>
        <taxon>Actinomycetes</taxon>
        <taxon>Propionibacteriales</taxon>
        <taxon>Propionibacteriaceae</taxon>
        <taxon>Parenemella</taxon>
    </lineage>
</organism>
<name>A0A255EI19_9ACTN</name>
<evidence type="ECO:0000259" key="5">
    <source>
        <dbReference type="SMART" id="SM00478"/>
    </source>
</evidence>
<dbReference type="SUPFAM" id="SSF55945">
    <property type="entry name" value="TATA-box binding protein-like"/>
    <property type="match status" value="1"/>
</dbReference>
<dbReference type="InterPro" id="IPR023170">
    <property type="entry name" value="HhH_base_excis_C"/>
</dbReference>
<evidence type="ECO:0000259" key="6">
    <source>
        <dbReference type="SMART" id="SM01009"/>
    </source>
</evidence>
<dbReference type="Gene3D" id="3.30.310.20">
    <property type="entry name" value="DNA-3-methyladenine glycosylase AlkA, N-terminal domain"/>
    <property type="match status" value="1"/>
</dbReference>
<dbReference type="SMART" id="SM01009">
    <property type="entry name" value="AlkA_N"/>
    <property type="match status" value="1"/>
</dbReference>
<dbReference type="AlphaFoldDB" id="A0A255EI19"/>
<evidence type="ECO:0000256" key="2">
    <source>
        <dbReference type="ARBA" id="ARBA00012000"/>
    </source>
</evidence>
<dbReference type="InterPro" id="IPR003265">
    <property type="entry name" value="HhH-GPD_domain"/>
</dbReference>
<dbReference type="GO" id="GO:0032131">
    <property type="term" value="F:alkylated DNA binding"/>
    <property type="evidence" value="ECO:0007669"/>
    <property type="project" value="TreeGrafter"/>
</dbReference>
<dbReference type="RefSeq" id="WP_094453660.1">
    <property type="nucleotide sequence ID" value="NZ_NMVJ01000006.1"/>
</dbReference>
<dbReference type="OrthoDB" id="9811249at2"/>
<dbReference type="GO" id="GO:0006285">
    <property type="term" value="P:base-excision repair, AP site formation"/>
    <property type="evidence" value="ECO:0007669"/>
    <property type="project" value="TreeGrafter"/>
</dbReference>
<dbReference type="GO" id="GO:0032993">
    <property type="term" value="C:protein-DNA complex"/>
    <property type="evidence" value="ECO:0007669"/>
    <property type="project" value="TreeGrafter"/>
</dbReference>
<sequence>MGDLIVRIPVRQPFDWAGVIAWFRPRLIPGIEWSGHLGAAPAYARTLALSGGPGVIELSCGEADAAVQVRAQSTDPQDGAEAVAVAERLVDAAADPAVIEPALMQVPELVPAVLARPGVRVPGTASLPEMVLRAIVGQQVSVASAVQQLGRMAQLCPPLPEELADGELALGRGLTRVFDPAVPAANQDWYRGPAARRASIAAGLAMVAELPMKAGQPRDQGDLRERLLTVRGIGPWTADYVALRCGHTDVVPPRDVALIRAARRIGLEGDLAELVSAARPWRSYAATHLWQLAAEG</sequence>
<dbReference type="InterPro" id="IPR011257">
    <property type="entry name" value="DNA_glycosylase"/>
</dbReference>
<dbReference type="InterPro" id="IPR037046">
    <property type="entry name" value="AlkA_N_sf"/>
</dbReference>
<dbReference type="EMBL" id="NMVJ01000006">
    <property type="protein sequence ID" value="OYN91166.1"/>
    <property type="molecule type" value="Genomic_DNA"/>
</dbReference>
<feature type="domain" description="HhH-GPD" evidence="5">
    <location>
        <begin position="136"/>
        <end position="294"/>
    </location>
</feature>
<dbReference type="SMART" id="SM00478">
    <property type="entry name" value="ENDO3c"/>
    <property type="match status" value="1"/>
</dbReference>
<dbReference type="InterPro" id="IPR010316">
    <property type="entry name" value="AlkA_N"/>
</dbReference>
<comment type="catalytic activity">
    <reaction evidence="1">
        <text>Hydrolysis of alkylated DNA, releasing 3-methyladenine, 3-methylguanine, 7-methylguanine and 7-methyladenine.</text>
        <dbReference type="EC" id="3.2.2.21"/>
    </reaction>
</comment>
<dbReference type="PANTHER" id="PTHR43003:SF13">
    <property type="entry name" value="DNA-3-METHYLADENINE GLYCOSYLASE 2"/>
    <property type="match status" value="1"/>
</dbReference>
<comment type="caution">
    <text evidence="7">The sequence shown here is derived from an EMBL/GenBank/DDBJ whole genome shotgun (WGS) entry which is preliminary data.</text>
</comment>
<dbReference type="GO" id="GO:0005737">
    <property type="term" value="C:cytoplasm"/>
    <property type="evidence" value="ECO:0007669"/>
    <property type="project" value="TreeGrafter"/>
</dbReference>
<dbReference type="PANTHER" id="PTHR43003">
    <property type="entry name" value="DNA-3-METHYLADENINE GLYCOSYLASE"/>
    <property type="match status" value="1"/>
</dbReference>
<keyword evidence="4" id="KW-0234">DNA repair</keyword>
<evidence type="ECO:0000256" key="1">
    <source>
        <dbReference type="ARBA" id="ARBA00000086"/>
    </source>
</evidence>
<dbReference type="GO" id="GO:0008725">
    <property type="term" value="F:DNA-3-methyladenine glycosylase activity"/>
    <property type="evidence" value="ECO:0007669"/>
    <property type="project" value="TreeGrafter"/>
</dbReference>
<dbReference type="GO" id="GO:0043916">
    <property type="term" value="F:DNA-7-methylguanine glycosylase activity"/>
    <property type="evidence" value="ECO:0007669"/>
    <property type="project" value="TreeGrafter"/>
</dbReference>
<dbReference type="InterPro" id="IPR051912">
    <property type="entry name" value="Alkylbase_DNA_Glycosylase/TA"/>
</dbReference>
<dbReference type="Proteomes" id="UP000216300">
    <property type="component" value="Unassembled WGS sequence"/>
</dbReference>
<evidence type="ECO:0000313" key="8">
    <source>
        <dbReference type="Proteomes" id="UP000216300"/>
    </source>
</evidence>
<protein>
    <recommendedName>
        <fullName evidence="2">DNA-3-methyladenine glycosylase II</fullName>
        <ecNumber evidence="2">3.2.2.21</ecNumber>
    </recommendedName>
</protein>
<dbReference type="Gene3D" id="1.10.1670.10">
    <property type="entry name" value="Helix-hairpin-Helix base-excision DNA repair enzymes (C-terminal)"/>
    <property type="match status" value="1"/>
</dbReference>
<accession>A0A255EI19</accession>
<dbReference type="EC" id="3.2.2.21" evidence="2"/>
<evidence type="ECO:0000313" key="7">
    <source>
        <dbReference type="EMBL" id="OYN91166.1"/>
    </source>
</evidence>
<dbReference type="Gene3D" id="1.10.340.30">
    <property type="entry name" value="Hypothetical protein, domain 2"/>
    <property type="match status" value="1"/>
</dbReference>
<keyword evidence="8" id="KW-1185">Reference proteome</keyword>
<evidence type="ECO:0000256" key="4">
    <source>
        <dbReference type="ARBA" id="ARBA00023204"/>
    </source>
</evidence>
<feature type="domain" description="DNA-3-methyladenine glycosylase AlkA N-terminal" evidence="6">
    <location>
        <begin position="5"/>
        <end position="126"/>
    </location>
</feature>
<dbReference type="Pfam" id="PF06029">
    <property type="entry name" value="AlkA_N"/>
    <property type="match status" value="1"/>
</dbReference>
<dbReference type="SUPFAM" id="SSF48150">
    <property type="entry name" value="DNA-glycosylase"/>
    <property type="match status" value="1"/>
</dbReference>
<reference evidence="7 8" key="1">
    <citation type="submission" date="2017-07" db="EMBL/GenBank/DDBJ databases">
        <title>Draft whole genome sequences of clinical Proprionibacteriaceae strains.</title>
        <authorList>
            <person name="Bernier A.-M."/>
            <person name="Bernard K."/>
            <person name="Domingo M.-C."/>
        </authorList>
    </citation>
    <scope>NUCLEOTIDE SEQUENCE [LARGE SCALE GENOMIC DNA]</scope>
    <source>
        <strain evidence="7 8">NML 150081</strain>
    </source>
</reference>
<proteinExistence type="predicted"/>
<evidence type="ECO:0000256" key="3">
    <source>
        <dbReference type="ARBA" id="ARBA00022763"/>
    </source>
</evidence>